<dbReference type="AlphaFoldDB" id="A0AA36NDX7"/>
<dbReference type="InterPro" id="IPR051531">
    <property type="entry name" value="N-acetyltransferase"/>
</dbReference>
<sequence>MSQDGGSTEDLRAYPSGTVNVSFQHDILSPSKSSDTSTPDRPTRLHVSLRNVCYDEATKQSEAKQLFHVIDKHRAHLREWLPWLDFVKKFEDQFFFLEKTSCEGKAKKSFVQVIEVREETAAPVIAGTCSFNFVDHERKIGYVGYWLSKEFAGLGLMTKCVEKLVQFGEKEFQLQHFDISCAVGNLKSQKVAGKLDGFLKLEGVKDVVKLYGVEHELMSFVRTVVEKPDYSAREARKDFQVRDLM</sequence>
<dbReference type="SUPFAM" id="SSF55729">
    <property type="entry name" value="Acyl-CoA N-acyltransferases (Nat)"/>
    <property type="match status" value="1"/>
</dbReference>
<dbReference type="GO" id="GO:0016747">
    <property type="term" value="F:acyltransferase activity, transferring groups other than amino-acyl groups"/>
    <property type="evidence" value="ECO:0007669"/>
    <property type="project" value="InterPro"/>
</dbReference>
<keyword evidence="6" id="KW-1185">Reference proteome</keyword>
<evidence type="ECO:0000313" key="5">
    <source>
        <dbReference type="EMBL" id="CAJ1402649.1"/>
    </source>
</evidence>
<evidence type="ECO:0000256" key="3">
    <source>
        <dbReference type="ARBA" id="ARBA00038502"/>
    </source>
</evidence>
<organism evidence="5 6">
    <name type="scientific">Effrenium voratum</name>
    <dbReference type="NCBI Taxonomy" id="2562239"/>
    <lineage>
        <taxon>Eukaryota</taxon>
        <taxon>Sar</taxon>
        <taxon>Alveolata</taxon>
        <taxon>Dinophyceae</taxon>
        <taxon>Suessiales</taxon>
        <taxon>Symbiodiniaceae</taxon>
        <taxon>Effrenium</taxon>
    </lineage>
</organism>
<evidence type="ECO:0000256" key="2">
    <source>
        <dbReference type="ARBA" id="ARBA00023315"/>
    </source>
</evidence>
<dbReference type="Pfam" id="PF13302">
    <property type="entry name" value="Acetyltransf_3"/>
    <property type="match status" value="1"/>
</dbReference>
<evidence type="ECO:0000313" key="6">
    <source>
        <dbReference type="Proteomes" id="UP001178507"/>
    </source>
</evidence>
<dbReference type="PANTHER" id="PTHR43792:SF8">
    <property type="entry name" value="[RIBOSOMAL PROTEIN US5]-ALANINE N-ACETYLTRANSFERASE"/>
    <property type="match status" value="1"/>
</dbReference>
<comment type="similarity">
    <text evidence="3">Belongs to the acetyltransferase family. RimJ subfamily.</text>
</comment>
<dbReference type="Proteomes" id="UP001178507">
    <property type="component" value="Unassembled WGS sequence"/>
</dbReference>
<dbReference type="EMBL" id="CAUJNA010003461">
    <property type="protein sequence ID" value="CAJ1402649.1"/>
    <property type="molecule type" value="Genomic_DNA"/>
</dbReference>
<evidence type="ECO:0000259" key="4">
    <source>
        <dbReference type="Pfam" id="PF13302"/>
    </source>
</evidence>
<feature type="domain" description="N-acetyltransferase" evidence="4">
    <location>
        <begin position="61"/>
        <end position="195"/>
    </location>
</feature>
<keyword evidence="1" id="KW-0808">Transferase</keyword>
<evidence type="ECO:0000256" key="1">
    <source>
        <dbReference type="ARBA" id="ARBA00022679"/>
    </source>
</evidence>
<protein>
    <recommendedName>
        <fullName evidence="4">N-acetyltransferase domain-containing protein</fullName>
    </recommendedName>
</protein>
<dbReference type="InterPro" id="IPR000182">
    <property type="entry name" value="GNAT_dom"/>
</dbReference>
<accession>A0AA36NDX7</accession>
<reference evidence="5" key="1">
    <citation type="submission" date="2023-08" db="EMBL/GenBank/DDBJ databases">
        <authorList>
            <person name="Chen Y."/>
            <person name="Shah S."/>
            <person name="Dougan E. K."/>
            <person name="Thang M."/>
            <person name="Chan C."/>
        </authorList>
    </citation>
    <scope>NUCLEOTIDE SEQUENCE</scope>
</reference>
<comment type="caution">
    <text evidence="5">The sequence shown here is derived from an EMBL/GenBank/DDBJ whole genome shotgun (WGS) entry which is preliminary data.</text>
</comment>
<name>A0AA36NDX7_9DINO</name>
<keyword evidence="2" id="KW-0012">Acyltransferase</keyword>
<dbReference type="InterPro" id="IPR016181">
    <property type="entry name" value="Acyl_CoA_acyltransferase"/>
</dbReference>
<proteinExistence type="inferred from homology"/>
<gene>
    <name evidence="5" type="ORF">EVOR1521_LOCUS25487</name>
</gene>
<dbReference type="Gene3D" id="3.40.630.30">
    <property type="match status" value="1"/>
</dbReference>
<dbReference type="PANTHER" id="PTHR43792">
    <property type="entry name" value="GNAT FAMILY, PUTATIVE (AFU_ORTHOLOGUE AFUA_3G00765)-RELATED-RELATED"/>
    <property type="match status" value="1"/>
</dbReference>